<dbReference type="AlphaFoldDB" id="A0A915PQQ7"/>
<evidence type="ECO:0000313" key="1">
    <source>
        <dbReference type="Proteomes" id="UP000887581"/>
    </source>
</evidence>
<name>A0A915PQQ7_9BILA</name>
<dbReference type="WBParaSite" id="sdigi.contig2.g224.t1">
    <property type="protein sequence ID" value="sdigi.contig2.g224.t1"/>
    <property type="gene ID" value="sdigi.contig2.g224"/>
</dbReference>
<evidence type="ECO:0000313" key="2">
    <source>
        <dbReference type="WBParaSite" id="sdigi.contig2.g224.t1"/>
    </source>
</evidence>
<organism evidence="1 2">
    <name type="scientific">Setaria digitata</name>
    <dbReference type="NCBI Taxonomy" id="48799"/>
    <lineage>
        <taxon>Eukaryota</taxon>
        <taxon>Metazoa</taxon>
        <taxon>Ecdysozoa</taxon>
        <taxon>Nematoda</taxon>
        <taxon>Chromadorea</taxon>
        <taxon>Rhabditida</taxon>
        <taxon>Spirurina</taxon>
        <taxon>Spiruromorpha</taxon>
        <taxon>Filarioidea</taxon>
        <taxon>Setariidae</taxon>
        <taxon>Setaria</taxon>
    </lineage>
</organism>
<keyword evidence="1" id="KW-1185">Reference proteome</keyword>
<proteinExistence type="predicted"/>
<dbReference type="Proteomes" id="UP000887581">
    <property type="component" value="Unplaced"/>
</dbReference>
<accession>A0A915PQQ7</accession>
<sequence length="147" mass="16674">MVTGREGTKTEEEIFLIAQYVTERDGMCAVVCIVEMRCNSNSFTPAPPLQLNVNWCWHLQSTNEASVCVLGFVLVLGADDDNSQNSNDLNWKRRRRRMKVEEEGEEVGKLKNGPAPVLSSFPFFLSVLAEEPHQVRCWLKEEADLEV</sequence>
<protein>
    <submittedName>
        <fullName evidence="2">Uncharacterized protein</fullName>
    </submittedName>
</protein>
<reference evidence="2" key="1">
    <citation type="submission" date="2022-11" db="UniProtKB">
        <authorList>
            <consortium name="WormBaseParasite"/>
        </authorList>
    </citation>
    <scope>IDENTIFICATION</scope>
</reference>